<gene>
    <name evidence="1" type="ORF">GCM10011585_33690</name>
</gene>
<proteinExistence type="predicted"/>
<dbReference type="Proteomes" id="UP000647241">
    <property type="component" value="Unassembled WGS sequence"/>
</dbReference>
<reference evidence="1" key="1">
    <citation type="journal article" date="2014" name="Int. J. Syst. Evol. Microbiol.">
        <title>Complete genome sequence of Corynebacterium casei LMG S-19264T (=DSM 44701T), isolated from a smear-ripened cheese.</title>
        <authorList>
            <consortium name="US DOE Joint Genome Institute (JGI-PGF)"/>
            <person name="Walter F."/>
            <person name="Albersmeier A."/>
            <person name="Kalinowski J."/>
            <person name="Ruckert C."/>
        </authorList>
    </citation>
    <scope>NUCLEOTIDE SEQUENCE</scope>
    <source>
        <strain evidence="1">CGMCC 1.12997</strain>
    </source>
</reference>
<dbReference type="RefSeq" id="WP_188555693.1">
    <property type="nucleotide sequence ID" value="NZ_BMGT01000004.1"/>
</dbReference>
<protein>
    <recommendedName>
        <fullName evidence="3">Phage protein</fullName>
    </recommendedName>
</protein>
<keyword evidence="2" id="KW-1185">Reference proteome</keyword>
<sequence>MKNTITDLRNHLFETLESLKDEESPMDIERAKAISDVAQVVINSAKVELQFMELVGEEKNNGFFSLRSPAVPTLTAGSVAR</sequence>
<dbReference type="EMBL" id="BMGT01000004">
    <property type="protein sequence ID" value="GGG86965.1"/>
    <property type="molecule type" value="Genomic_DNA"/>
</dbReference>
<evidence type="ECO:0000313" key="2">
    <source>
        <dbReference type="Proteomes" id="UP000647241"/>
    </source>
</evidence>
<name>A0A917M9W2_9BACT</name>
<evidence type="ECO:0000313" key="1">
    <source>
        <dbReference type="EMBL" id="GGG86965.1"/>
    </source>
</evidence>
<dbReference type="AlphaFoldDB" id="A0A917M9W2"/>
<accession>A0A917M9W2</accession>
<comment type="caution">
    <text evidence="1">The sequence shown here is derived from an EMBL/GenBank/DDBJ whole genome shotgun (WGS) entry which is preliminary data.</text>
</comment>
<reference evidence="1" key="2">
    <citation type="submission" date="2020-09" db="EMBL/GenBank/DDBJ databases">
        <authorList>
            <person name="Sun Q."/>
            <person name="Zhou Y."/>
        </authorList>
    </citation>
    <scope>NUCLEOTIDE SEQUENCE</scope>
    <source>
        <strain evidence="1">CGMCC 1.12997</strain>
    </source>
</reference>
<evidence type="ECO:0008006" key="3">
    <source>
        <dbReference type="Google" id="ProtNLM"/>
    </source>
</evidence>
<organism evidence="1 2">
    <name type="scientific">Edaphobacter dinghuensis</name>
    <dbReference type="NCBI Taxonomy" id="1560005"/>
    <lineage>
        <taxon>Bacteria</taxon>
        <taxon>Pseudomonadati</taxon>
        <taxon>Acidobacteriota</taxon>
        <taxon>Terriglobia</taxon>
        <taxon>Terriglobales</taxon>
        <taxon>Acidobacteriaceae</taxon>
        <taxon>Edaphobacter</taxon>
    </lineage>
</organism>